<dbReference type="PRINTS" id="PR00455">
    <property type="entry name" value="HTHTETR"/>
</dbReference>
<evidence type="ECO:0000313" key="4">
    <source>
        <dbReference type="EMBL" id="MDG0811323.1"/>
    </source>
</evidence>
<gene>
    <name evidence="4" type="ORF">OMP40_19585</name>
</gene>
<feature type="DNA-binding region" description="H-T-H motif" evidence="2">
    <location>
        <begin position="28"/>
        <end position="47"/>
    </location>
</feature>
<name>A0A9X4KV74_9BACL</name>
<dbReference type="EMBL" id="JAPDIA010000007">
    <property type="protein sequence ID" value="MDG0811323.1"/>
    <property type="molecule type" value="Genomic_DNA"/>
</dbReference>
<organism evidence="4 5">
    <name type="scientific">Cohnella rhizosphaerae</name>
    <dbReference type="NCBI Taxonomy" id="1457232"/>
    <lineage>
        <taxon>Bacteria</taxon>
        <taxon>Bacillati</taxon>
        <taxon>Bacillota</taxon>
        <taxon>Bacilli</taxon>
        <taxon>Bacillales</taxon>
        <taxon>Paenibacillaceae</taxon>
        <taxon>Cohnella</taxon>
    </lineage>
</organism>
<dbReference type="AlphaFoldDB" id="A0A9X4KV74"/>
<dbReference type="InterPro" id="IPR001647">
    <property type="entry name" value="HTH_TetR"/>
</dbReference>
<dbReference type="InterPro" id="IPR041467">
    <property type="entry name" value="Sco4008_C"/>
</dbReference>
<reference evidence="4" key="1">
    <citation type="submission" date="2022-10" db="EMBL/GenBank/DDBJ databases">
        <title>Comparative genomic analysis of Cohnella hashimotonis sp. nov., isolated from the International Space Station.</title>
        <authorList>
            <person name="Simpson A."/>
            <person name="Venkateswaran K."/>
        </authorList>
    </citation>
    <scope>NUCLEOTIDE SEQUENCE</scope>
    <source>
        <strain evidence="4">DSM 28161</strain>
    </source>
</reference>
<dbReference type="Gene3D" id="1.10.357.10">
    <property type="entry name" value="Tetracycline Repressor, domain 2"/>
    <property type="match status" value="1"/>
</dbReference>
<dbReference type="Proteomes" id="UP001153404">
    <property type="component" value="Unassembled WGS sequence"/>
</dbReference>
<dbReference type="InterPro" id="IPR036271">
    <property type="entry name" value="Tet_transcr_reg_TetR-rel_C_sf"/>
</dbReference>
<evidence type="ECO:0000256" key="2">
    <source>
        <dbReference type="PROSITE-ProRule" id="PRU00335"/>
    </source>
</evidence>
<keyword evidence="1 2" id="KW-0238">DNA-binding</keyword>
<proteinExistence type="predicted"/>
<dbReference type="RefSeq" id="WP_277533863.1">
    <property type="nucleotide sequence ID" value="NZ_JAPDIA010000007.1"/>
</dbReference>
<keyword evidence="5" id="KW-1185">Reference proteome</keyword>
<evidence type="ECO:0000313" key="5">
    <source>
        <dbReference type="Proteomes" id="UP001153404"/>
    </source>
</evidence>
<dbReference type="InterPro" id="IPR050109">
    <property type="entry name" value="HTH-type_TetR-like_transc_reg"/>
</dbReference>
<evidence type="ECO:0000256" key="1">
    <source>
        <dbReference type="ARBA" id="ARBA00023125"/>
    </source>
</evidence>
<comment type="caution">
    <text evidence="4">The sequence shown here is derived from an EMBL/GenBank/DDBJ whole genome shotgun (WGS) entry which is preliminary data.</text>
</comment>
<dbReference type="PANTHER" id="PTHR30328">
    <property type="entry name" value="TRANSCRIPTIONAL REPRESSOR"/>
    <property type="match status" value="1"/>
</dbReference>
<dbReference type="InterPro" id="IPR009057">
    <property type="entry name" value="Homeodomain-like_sf"/>
</dbReference>
<feature type="domain" description="HTH tetR-type" evidence="3">
    <location>
        <begin position="5"/>
        <end position="65"/>
    </location>
</feature>
<sequence length="194" mass="21379">MKNAEATRERILDAAMDEFSAYGIAGARVDRIAKSAGCNKNLIYVYFESKETLFTTVLQKNLERAFEEIPFSPDRIPEFAVNVFDFAVAHPDVMRLLMWANLEHKTDNPSERENAHAEKIRQIGQAQSAGRLSSTLPPAFLLTAIMTVSTAWASTNPFGPSLNPEAAKDLDALRASVAGAVKLLIQADRPAEEK</sequence>
<dbReference type="Pfam" id="PF00440">
    <property type="entry name" value="TetR_N"/>
    <property type="match status" value="1"/>
</dbReference>
<dbReference type="GO" id="GO:0003677">
    <property type="term" value="F:DNA binding"/>
    <property type="evidence" value="ECO:0007669"/>
    <property type="project" value="UniProtKB-UniRule"/>
</dbReference>
<evidence type="ECO:0000259" key="3">
    <source>
        <dbReference type="PROSITE" id="PS50977"/>
    </source>
</evidence>
<dbReference type="SUPFAM" id="SSF48498">
    <property type="entry name" value="Tetracyclin repressor-like, C-terminal domain"/>
    <property type="match status" value="1"/>
</dbReference>
<dbReference type="GO" id="GO:0006355">
    <property type="term" value="P:regulation of DNA-templated transcription"/>
    <property type="evidence" value="ECO:0007669"/>
    <property type="project" value="UniProtKB-ARBA"/>
</dbReference>
<accession>A0A9X4KV74</accession>
<dbReference type="PANTHER" id="PTHR30328:SF54">
    <property type="entry name" value="HTH-TYPE TRANSCRIPTIONAL REPRESSOR SCO4008"/>
    <property type="match status" value="1"/>
</dbReference>
<dbReference type="Pfam" id="PF17926">
    <property type="entry name" value="TetR_C_21"/>
    <property type="match status" value="1"/>
</dbReference>
<protein>
    <submittedName>
        <fullName evidence="4">TetR family transcriptional regulator</fullName>
    </submittedName>
</protein>
<dbReference type="PROSITE" id="PS50977">
    <property type="entry name" value="HTH_TETR_2"/>
    <property type="match status" value="1"/>
</dbReference>
<dbReference type="SUPFAM" id="SSF46689">
    <property type="entry name" value="Homeodomain-like"/>
    <property type="match status" value="1"/>
</dbReference>